<gene>
    <name evidence="15" type="ORF">H9564_06160</name>
</gene>
<evidence type="ECO:0000256" key="1">
    <source>
        <dbReference type="ARBA" id="ARBA00004651"/>
    </source>
</evidence>
<keyword evidence="9 12" id="KW-0472">Membrane</keyword>
<dbReference type="PANTHER" id="PTHR32309">
    <property type="entry name" value="TYROSINE-PROTEIN KINASE"/>
    <property type="match status" value="1"/>
</dbReference>
<evidence type="ECO:0000256" key="2">
    <source>
        <dbReference type="ARBA" id="ARBA00005132"/>
    </source>
</evidence>
<evidence type="ECO:0000256" key="5">
    <source>
        <dbReference type="ARBA" id="ARBA00022475"/>
    </source>
</evidence>
<evidence type="ECO:0000256" key="8">
    <source>
        <dbReference type="ARBA" id="ARBA00022989"/>
    </source>
</evidence>
<evidence type="ECO:0000313" key="16">
    <source>
        <dbReference type="Proteomes" id="UP000616837"/>
    </source>
</evidence>
<keyword evidence="7" id="KW-0972">Capsule biogenesis/degradation</keyword>
<feature type="transmembrane region" description="Helical" evidence="12">
    <location>
        <begin position="203"/>
        <end position="222"/>
    </location>
</feature>
<evidence type="ECO:0000256" key="12">
    <source>
        <dbReference type="SAM" id="Phobius"/>
    </source>
</evidence>
<feature type="domain" description="Polysaccharide chain length determinant N-terminal" evidence="13">
    <location>
        <begin position="7"/>
        <end position="84"/>
    </location>
</feature>
<evidence type="ECO:0000256" key="4">
    <source>
        <dbReference type="ARBA" id="ARBA00020739"/>
    </source>
</evidence>
<name>A0ABR8PDB5_9LACO</name>
<dbReference type="InterPro" id="IPR003856">
    <property type="entry name" value="LPS_length_determ_N"/>
</dbReference>
<keyword evidence="10" id="KW-0270">Exopolysaccharide synthesis</keyword>
<accession>A0ABR8PDB5</accession>
<reference evidence="15 16" key="1">
    <citation type="submission" date="2020-08" db="EMBL/GenBank/DDBJ databases">
        <title>A Genomic Blueprint of the Chicken Gut Microbiome.</title>
        <authorList>
            <person name="Gilroy R."/>
            <person name="Ravi A."/>
            <person name="Getino M."/>
            <person name="Pursley I."/>
            <person name="Horton D.L."/>
            <person name="Alikhan N.-F."/>
            <person name="Baker D."/>
            <person name="Gharbi K."/>
            <person name="Hall N."/>
            <person name="Watson M."/>
            <person name="Adriaenssens E.M."/>
            <person name="Foster-Nyarko E."/>
            <person name="Jarju S."/>
            <person name="Secka A."/>
            <person name="Antonio M."/>
            <person name="Oren A."/>
            <person name="Chaudhuri R."/>
            <person name="La Ragione R.M."/>
            <person name="Hildebrand F."/>
            <person name="Pallen M.J."/>
        </authorList>
    </citation>
    <scope>NUCLEOTIDE SEQUENCE [LARGE SCALE GENOMIC DNA]</scope>
    <source>
        <strain evidence="15 16">Sa3CUN2</strain>
    </source>
</reference>
<evidence type="ECO:0000313" key="15">
    <source>
        <dbReference type="EMBL" id="MBD7895285.1"/>
    </source>
</evidence>
<comment type="similarity">
    <text evidence="3">Belongs to the CpsC/CapA family.</text>
</comment>
<evidence type="ECO:0000256" key="11">
    <source>
        <dbReference type="ARBA" id="ARBA00045736"/>
    </source>
</evidence>
<evidence type="ECO:0000256" key="7">
    <source>
        <dbReference type="ARBA" id="ARBA00022903"/>
    </source>
</evidence>
<keyword evidence="6 12" id="KW-0812">Transmembrane</keyword>
<dbReference type="InterPro" id="IPR032807">
    <property type="entry name" value="GNVR"/>
</dbReference>
<dbReference type="InterPro" id="IPR050445">
    <property type="entry name" value="Bact_polysacc_biosynth/exp"/>
</dbReference>
<keyword evidence="16" id="KW-1185">Reference proteome</keyword>
<comment type="pathway">
    <text evidence="2">Capsule biogenesis; capsule polysaccharide biosynthesis.</text>
</comment>
<evidence type="ECO:0000256" key="9">
    <source>
        <dbReference type="ARBA" id="ARBA00023136"/>
    </source>
</evidence>
<comment type="function">
    <text evidence="11">Required for CpsD phosphorylation. Involved in the regulation of capsular polysaccharide biosynthesis. May be part of a complex that directs the coordinated polymerization and export to the cell surface of the capsular polysaccharide.</text>
</comment>
<keyword evidence="8 12" id="KW-1133">Transmembrane helix</keyword>
<dbReference type="Proteomes" id="UP000616837">
    <property type="component" value="Unassembled WGS sequence"/>
</dbReference>
<feature type="transmembrane region" description="Helical" evidence="12">
    <location>
        <begin position="12"/>
        <end position="30"/>
    </location>
</feature>
<evidence type="ECO:0000256" key="10">
    <source>
        <dbReference type="ARBA" id="ARBA00023169"/>
    </source>
</evidence>
<protein>
    <recommendedName>
        <fullName evidence="4">Capsular polysaccharide biosynthesis protein CpsC</fullName>
    </recommendedName>
</protein>
<evidence type="ECO:0000256" key="3">
    <source>
        <dbReference type="ARBA" id="ARBA00006683"/>
    </source>
</evidence>
<organism evidence="15 16">
    <name type="scientific">Limosilactobacillus avistercoris</name>
    <dbReference type="NCBI Taxonomy" id="2762243"/>
    <lineage>
        <taxon>Bacteria</taxon>
        <taxon>Bacillati</taxon>
        <taxon>Bacillota</taxon>
        <taxon>Bacilli</taxon>
        <taxon>Lactobacillales</taxon>
        <taxon>Lactobacillaceae</taxon>
        <taxon>Limosilactobacillus</taxon>
    </lineage>
</organism>
<dbReference type="EMBL" id="JACSQW010000014">
    <property type="protein sequence ID" value="MBD7895285.1"/>
    <property type="molecule type" value="Genomic_DNA"/>
</dbReference>
<dbReference type="Pfam" id="PF13807">
    <property type="entry name" value="GNVR"/>
    <property type="match status" value="1"/>
</dbReference>
<feature type="domain" description="Tyrosine-protein kinase G-rich" evidence="14">
    <location>
        <begin position="164"/>
        <end position="224"/>
    </location>
</feature>
<comment type="subcellular location">
    <subcellularLocation>
        <location evidence="1">Cell membrane</location>
        <topology evidence="1">Multi-pass membrane protein</topology>
    </subcellularLocation>
</comment>
<keyword evidence="5" id="KW-1003">Cell membrane</keyword>
<evidence type="ECO:0000259" key="13">
    <source>
        <dbReference type="Pfam" id="PF02706"/>
    </source>
</evidence>
<dbReference type="Pfam" id="PF02706">
    <property type="entry name" value="Wzz"/>
    <property type="match status" value="1"/>
</dbReference>
<evidence type="ECO:0000256" key="6">
    <source>
        <dbReference type="ARBA" id="ARBA00022692"/>
    </source>
</evidence>
<proteinExistence type="inferred from homology"/>
<sequence>MEICHNHVKLFAIWTVIMAVLGFVVAEFVITPQYTASTQILVNQKHNNADGQAYNNQQADIQVINTYKDIITNQVILSKASKQLENPVKVITPAKKAVYERNANGNRELVRSAKPAVVEQTGQKSYHVTTAQLKKAISVQTQQNSQVFTLNVKTDNAEKSAAIANTVASVFKKQIKHIMSVNNVTIISRANAPKAASFPNKKLFTLVGAVLGLVLSFAYALIKELTDTTVKSDDFLTNELGLTNLGTVAHIHMKPSEHGIQSSQSADHHRRV</sequence>
<dbReference type="PANTHER" id="PTHR32309:SF13">
    <property type="entry name" value="FERRIC ENTEROBACTIN TRANSPORT PROTEIN FEPE"/>
    <property type="match status" value="1"/>
</dbReference>
<evidence type="ECO:0000259" key="14">
    <source>
        <dbReference type="Pfam" id="PF13807"/>
    </source>
</evidence>
<comment type="caution">
    <text evidence="15">The sequence shown here is derived from an EMBL/GenBank/DDBJ whole genome shotgun (WGS) entry which is preliminary data.</text>
</comment>